<evidence type="ECO:0000313" key="3">
    <source>
        <dbReference type="Proteomes" id="UP001470230"/>
    </source>
</evidence>
<dbReference type="EMBL" id="JAPFFF010000006">
    <property type="protein sequence ID" value="KAK8888223.1"/>
    <property type="molecule type" value="Genomic_DNA"/>
</dbReference>
<keyword evidence="3" id="KW-1185">Reference proteome</keyword>
<dbReference type="PANTHER" id="PTHR11679">
    <property type="entry name" value="VESICLE PROTEIN SORTING-ASSOCIATED"/>
    <property type="match status" value="1"/>
</dbReference>
<organism evidence="2 3">
    <name type="scientific">Tritrichomonas musculus</name>
    <dbReference type="NCBI Taxonomy" id="1915356"/>
    <lineage>
        <taxon>Eukaryota</taxon>
        <taxon>Metamonada</taxon>
        <taxon>Parabasalia</taxon>
        <taxon>Tritrichomonadida</taxon>
        <taxon>Tritrichomonadidae</taxon>
        <taxon>Tritrichomonas</taxon>
    </lineage>
</organism>
<dbReference type="Gene3D" id="1.25.40.60">
    <property type="match status" value="1"/>
</dbReference>
<comment type="caution">
    <text evidence="2">The sequence shown here is derived from an EMBL/GenBank/DDBJ whole genome shotgun (WGS) entry which is preliminary data.</text>
</comment>
<proteinExistence type="inferred from homology"/>
<dbReference type="InterPro" id="IPR001619">
    <property type="entry name" value="Sec1-like"/>
</dbReference>
<dbReference type="InterPro" id="IPR027482">
    <property type="entry name" value="Sec1-like_dom2"/>
</dbReference>
<dbReference type="SUPFAM" id="SSF56815">
    <property type="entry name" value="Sec1/munc18-like (SM) proteins"/>
    <property type="match status" value="1"/>
</dbReference>
<protein>
    <submittedName>
        <fullName evidence="2">Vacuolar protein sorting-associated protein 45</fullName>
    </submittedName>
</protein>
<sequence>MNIQLAAFRYLEYIFHESSVGVKALLLDSETLAYISVAMTKTELYTNEVVLIEELADRVRKPADPQVASLTCYCLIRPTQENVDLICQELNNPSFAKYALFFTNSIDDSLMHQIASNDSRSLVENCQEVFIDFSALGTRLFSLNIKDISNLRKNPALGEYSDRIILQLFAAICSLRLKPVIRYDKSSDLAGIIANGLSQVVVHNNDLFQNHRDDNALVLILDRRNDPITPLLHFFFYLSSLHDLFGIENNIVTIGSNQYILDERNDPETEKIDTMDLYHAGMAIHQRVDMMKQVSNQIKSTDLNSMNEKALQVLQGANDQTYAQTHMELFQQISAKAQPEAENLYDITALGQIMASVNDPDDQFQQFCDIIRTNCTKKDALRLALIFALHYEKSKPELIDRVMATLNELGPWLNQEMKYFETLFRISGQDKRSGDLFSNRSIFAKFKKGFKNATQDRSDDTFQLFQPQLESIIKNIKDKKLSYTQFPLATDSRKGEPQKVIIFYVGGATYKEHAIAANSSGDNGNGYQFIVGGTTIHNANTFLQYEVEPFV</sequence>
<comment type="similarity">
    <text evidence="1">Belongs to the STXBP/unc-18/SEC1 family.</text>
</comment>
<dbReference type="Gene3D" id="3.40.50.1910">
    <property type="match status" value="1"/>
</dbReference>
<dbReference type="PIRSF" id="PIRSF005715">
    <property type="entry name" value="VPS45_Sec1"/>
    <property type="match status" value="1"/>
</dbReference>
<dbReference type="Gene3D" id="3.40.50.2060">
    <property type="match status" value="1"/>
</dbReference>
<dbReference type="InterPro" id="IPR043127">
    <property type="entry name" value="Sec-1-like_dom3a"/>
</dbReference>
<accession>A0ABR2KBF7</accession>
<dbReference type="InterPro" id="IPR043154">
    <property type="entry name" value="Sec-1-like_dom1"/>
</dbReference>
<dbReference type="Gene3D" id="3.90.830.10">
    <property type="entry name" value="Syntaxin Binding Protein 1, Chain A, domain 2"/>
    <property type="match status" value="1"/>
</dbReference>
<name>A0ABR2KBF7_9EUKA</name>
<dbReference type="Proteomes" id="UP001470230">
    <property type="component" value="Unassembled WGS sequence"/>
</dbReference>
<evidence type="ECO:0000313" key="2">
    <source>
        <dbReference type="EMBL" id="KAK8888223.1"/>
    </source>
</evidence>
<reference evidence="2 3" key="1">
    <citation type="submission" date="2024-04" db="EMBL/GenBank/DDBJ databases">
        <title>Tritrichomonas musculus Genome.</title>
        <authorList>
            <person name="Alves-Ferreira E."/>
            <person name="Grigg M."/>
            <person name="Lorenzi H."/>
            <person name="Galac M."/>
        </authorList>
    </citation>
    <scope>NUCLEOTIDE SEQUENCE [LARGE SCALE GENOMIC DNA]</scope>
    <source>
        <strain evidence="2 3">EAF2021</strain>
    </source>
</reference>
<evidence type="ECO:0000256" key="1">
    <source>
        <dbReference type="ARBA" id="ARBA00009884"/>
    </source>
</evidence>
<gene>
    <name evidence="2" type="ORF">M9Y10_039287</name>
</gene>
<dbReference type="InterPro" id="IPR036045">
    <property type="entry name" value="Sec1-like_sf"/>
</dbReference>
<dbReference type="Pfam" id="PF00995">
    <property type="entry name" value="Sec1"/>
    <property type="match status" value="1"/>
</dbReference>